<evidence type="ECO:0000256" key="4">
    <source>
        <dbReference type="ARBA" id="ARBA00022989"/>
    </source>
</evidence>
<reference evidence="7 8" key="1">
    <citation type="submission" date="2020-08" db="EMBL/GenBank/DDBJ databases">
        <title>Genomic Encyclopedia of Type Strains, Phase IV (KMG-V): Genome sequencing to study the core and pangenomes of soil and plant-associated prokaryotes.</title>
        <authorList>
            <person name="Whitman W."/>
        </authorList>
    </citation>
    <scope>NUCLEOTIDE SEQUENCE [LARGE SCALE GENOMIC DNA]</scope>
    <source>
        <strain evidence="7 8">SEMIA 4084</strain>
    </source>
</reference>
<name>A0A7W8U736_9HYPH</name>
<feature type="transmembrane region" description="Helical" evidence="6">
    <location>
        <begin position="42"/>
        <end position="60"/>
    </location>
</feature>
<dbReference type="EMBL" id="JACHBK010000001">
    <property type="protein sequence ID" value="MBB5533953.1"/>
    <property type="molecule type" value="Genomic_DNA"/>
</dbReference>
<accession>A0A7W8U736</accession>
<feature type="transmembrane region" description="Helical" evidence="6">
    <location>
        <begin position="296"/>
        <end position="314"/>
    </location>
</feature>
<dbReference type="PANTHER" id="PTHR21716:SF16">
    <property type="entry name" value="BLL1467 PROTEIN"/>
    <property type="match status" value="1"/>
</dbReference>
<dbReference type="Pfam" id="PF01594">
    <property type="entry name" value="AI-2E_transport"/>
    <property type="match status" value="1"/>
</dbReference>
<feature type="transmembrane region" description="Helical" evidence="6">
    <location>
        <begin position="66"/>
        <end position="84"/>
    </location>
</feature>
<protein>
    <submittedName>
        <fullName evidence="7">Putative PurR-regulated permease PerM</fullName>
    </submittedName>
</protein>
<comment type="similarity">
    <text evidence="2">Belongs to the autoinducer-2 exporter (AI-2E) (TC 2.A.86) family.</text>
</comment>
<dbReference type="AlphaFoldDB" id="A0A7W8U736"/>
<dbReference type="InterPro" id="IPR002549">
    <property type="entry name" value="AI-2E-like"/>
</dbReference>
<evidence type="ECO:0000313" key="8">
    <source>
        <dbReference type="Proteomes" id="UP000585507"/>
    </source>
</evidence>
<dbReference type="RefSeq" id="WP_018324257.1">
    <property type="nucleotide sequence ID" value="NZ_JACHBK010000001.1"/>
</dbReference>
<gene>
    <name evidence="7" type="ORF">GGD55_000614</name>
</gene>
<evidence type="ECO:0000256" key="5">
    <source>
        <dbReference type="ARBA" id="ARBA00023136"/>
    </source>
</evidence>
<sequence>MNAALPGSGLFKRQQYLQQAEIEAQAAEADIPETAEKTGLDLVVAWSIVGTFIIAASAVIYMMEAILMPVTLAIVIGMVLGLAADRLARYGIPPVMGGLLLGIVFVVGLFFLINALIEPLTSLAGQAPGIIERTIERVLPYLQRFEWARVAIDGANEKKVTDVAIENAGAMLGFIAAGVTPAFIQTLIFLAALGLFLVGRSHLRKTIILAFATRDRRLAAIRIMNATENAIGFYFSTASLIYVALGTITTVIAFAGGLTVAPLWGLFAFVSSFIPYLGVTAMTIALLCAGLMTHDALLLALAPAVAFFMLHLVMENLVTPAILGRSLEINPFLIFLAIIFWTWMWGAVGAMLALPLCLIAMTIFNEVRTSPPERQLPG</sequence>
<organism evidence="7 8">
    <name type="scientific">Rhizobium giardinii</name>
    <dbReference type="NCBI Taxonomy" id="56731"/>
    <lineage>
        <taxon>Bacteria</taxon>
        <taxon>Pseudomonadati</taxon>
        <taxon>Pseudomonadota</taxon>
        <taxon>Alphaproteobacteria</taxon>
        <taxon>Hyphomicrobiales</taxon>
        <taxon>Rhizobiaceae</taxon>
        <taxon>Rhizobium/Agrobacterium group</taxon>
        <taxon>Rhizobium</taxon>
    </lineage>
</organism>
<comment type="caution">
    <text evidence="7">The sequence shown here is derived from an EMBL/GenBank/DDBJ whole genome shotgun (WGS) entry which is preliminary data.</text>
</comment>
<evidence type="ECO:0000313" key="7">
    <source>
        <dbReference type="EMBL" id="MBB5533953.1"/>
    </source>
</evidence>
<evidence type="ECO:0000256" key="6">
    <source>
        <dbReference type="SAM" id="Phobius"/>
    </source>
</evidence>
<evidence type="ECO:0000256" key="2">
    <source>
        <dbReference type="ARBA" id="ARBA00009773"/>
    </source>
</evidence>
<dbReference type="GO" id="GO:0055085">
    <property type="term" value="P:transmembrane transport"/>
    <property type="evidence" value="ECO:0007669"/>
    <property type="project" value="TreeGrafter"/>
</dbReference>
<feature type="transmembrane region" description="Helical" evidence="6">
    <location>
        <begin position="96"/>
        <end position="117"/>
    </location>
</feature>
<feature type="transmembrane region" description="Helical" evidence="6">
    <location>
        <begin position="263"/>
        <end position="289"/>
    </location>
</feature>
<feature type="transmembrane region" description="Helical" evidence="6">
    <location>
        <begin position="171"/>
        <end position="198"/>
    </location>
</feature>
<feature type="transmembrane region" description="Helical" evidence="6">
    <location>
        <begin position="231"/>
        <end position="257"/>
    </location>
</feature>
<evidence type="ECO:0000256" key="1">
    <source>
        <dbReference type="ARBA" id="ARBA00004141"/>
    </source>
</evidence>
<feature type="transmembrane region" description="Helical" evidence="6">
    <location>
        <begin position="334"/>
        <end position="364"/>
    </location>
</feature>
<dbReference type="GO" id="GO:0016020">
    <property type="term" value="C:membrane"/>
    <property type="evidence" value="ECO:0007669"/>
    <property type="project" value="UniProtKB-SubCell"/>
</dbReference>
<proteinExistence type="inferred from homology"/>
<evidence type="ECO:0000256" key="3">
    <source>
        <dbReference type="ARBA" id="ARBA00022692"/>
    </source>
</evidence>
<dbReference type="Proteomes" id="UP000585507">
    <property type="component" value="Unassembled WGS sequence"/>
</dbReference>
<keyword evidence="8" id="KW-1185">Reference proteome</keyword>
<dbReference type="PANTHER" id="PTHR21716">
    <property type="entry name" value="TRANSMEMBRANE PROTEIN"/>
    <property type="match status" value="1"/>
</dbReference>
<keyword evidence="5 6" id="KW-0472">Membrane</keyword>
<comment type="subcellular location">
    <subcellularLocation>
        <location evidence="1">Membrane</location>
        <topology evidence="1">Multi-pass membrane protein</topology>
    </subcellularLocation>
</comment>
<keyword evidence="4 6" id="KW-1133">Transmembrane helix</keyword>
<keyword evidence="3 6" id="KW-0812">Transmembrane</keyword>